<dbReference type="InterPro" id="IPR002201">
    <property type="entry name" value="Glyco_trans_9"/>
</dbReference>
<dbReference type="InterPro" id="IPR011910">
    <property type="entry name" value="RfaF"/>
</dbReference>
<dbReference type="InterPro" id="IPR051199">
    <property type="entry name" value="LPS_LOS_Heptosyltrfase"/>
</dbReference>
<keyword evidence="7" id="KW-1185">Reference proteome</keyword>
<dbReference type="PANTHER" id="PTHR30160:SF7">
    <property type="entry name" value="ADP-HEPTOSE--LPS HEPTOSYLTRANSFERASE 2"/>
    <property type="match status" value="1"/>
</dbReference>
<dbReference type="PANTHER" id="PTHR30160">
    <property type="entry name" value="TETRAACYLDISACCHARIDE 4'-KINASE-RELATED"/>
    <property type="match status" value="1"/>
</dbReference>
<evidence type="ECO:0000256" key="3">
    <source>
        <dbReference type="ARBA" id="ARBA00043995"/>
    </source>
</evidence>
<dbReference type="Pfam" id="PF01075">
    <property type="entry name" value="Glyco_transf_9"/>
    <property type="match status" value="1"/>
</dbReference>
<dbReference type="EMBL" id="LAQJ01000119">
    <property type="protein sequence ID" value="KKO20271.1"/>
    <property type="molecule type" value="Genomic_DNA"/>
</dbReference>
<dbReference type="GO" id="GO:0005829">
    <property type="term" value="C:cytosol"/>
    <property type="evidence" value="ECO:0007669"/>
    <property type="project" value="TreeGrafter"/>
</dbReference>
<evidence type="ECO:0000313" key="7">
    <source>
        <dbReference type="Proteomes" id="UP000034954"/>
    </source>
</evidence>
<comment type="caution">
    <text evidence="6">The sequence shown here is derived from an EMBL/GenBank/DDBJ whole genome shotgun (WGS) entry which is preliminary data.</text>
</comment>
<evidence type="ECO:0000256" key="1">
    <source>
        <dbReference type="ARBA" id="ARBA00022676"/>
    </source>
</evidence>
<proteinExistence type="inferred from homology"/>
<evidence type="ECO:0000313" key="6">
    <source>
        <dbReference type="EMBL" id="KKO20271.1"/>
    </source>
</evidence>
<comment type="similarity">
    <text evidence="3">Belongs to the glycosyltransferase 9 family.</text>
</comment>
<dbReference type="SUPFAM" id="SSF53756">
    <property type="entry name" value="UDP-Glycosyltransferase/glycogen phosphorylase"/>
    <property type="match status" value="1"/>
</dbReference>
<name>A0A0M2UZ80_9BACT</name>
<dbReference type="EC" id="2.4.99.24" evidence="4"/>
<sequence>MEKPANIKNIIIRSPNWVGDVVMATPAFRCIRENFPDAKITLVLKSYVQRLIEDTPWFDEFLLLDKKDQASQRAHAISIIERIRSGKYDMGFLFPNSFSSACMFWFGGVKRRIGYRRDARSWLLTDGIRRLSENGRFLPTYMGDYYLRLCTEVGCEVKSKDLELFVSDAAECRADEIGKKYHLNNGHPFILLNPGAAYGSSKCWTAEGFAGTADLIKSQLECTIAVVGAPHEAQLATDIEQAAKSRVINLAHEVVSLDVLKALIKRCSLLITVDSGPRHIAVAFQRPVVTLMGPNDPRYTYTPAEIGEVIHANVDCLACHLKICPNDHRCMTQIQPEMVARSCLELLK</sequence>
<keyword evidence="1" id="KW-0328">Glycosyltransferase</keyword>
<keyword evidence="2" id="KW-0808">Transferase</keyword>
<dbReference type="GO" id="GO:0008713">
    <property type="term" value="F:ADP-heptose-lipopolysaccharide heptosyltransferase activity"/>
    <property type="evidence" value="ECO:0007669"/>
    <property type="project" value="UniProtKB-EC"/>
</dbReference>
<dbReference type="Proteomes" id="UP000034954">
    <property type="component" value="Unassembled WGS sequence"/>
</dbReference>
<dbReference type="GO" id="GO:0009244">
    <property type="term" value="P:lipopolysaccharide core region biosynthetic process"/>
    <property type="evidence" value="ECO:0007669"/>
    <property type="project" value="TreeGrafter"/>
</dbReference>
<evidence type="ECO:0000256" key="5">
    <source>
        <dbReference type="ARBA" id="ARBA00047503"/>
    </source>
</evidence>
<dbReference type="CDD" id="cd03789">
    <property type="entry name" value="GT9_LPS_heptosyltransferase"/>
    <property type="match status" value="1"/>
</dbReference>
<organism evidence="6 7">
    <name type="scientific">Candidatus Brocadia fulgida</name>
    <dbReference type="NCBI Taxonomy" id="380242"/>
    <lineage>
        <taxon>Bacteria</taxon>
        <taxon>Pseudomonadati</taxon>
        <taxon>Planctomycetota</taxon>
        <taxon>Candidatus Brocadiia</taxon>
        <taxon>Candidatus Brocadiales</taxon>
        <taxon>Candidatus Brocadiaceae</taxon>
        <taxon>Candidatus Brocadia</taxon>
    </lineage>
</organism>
<gene>
    <name evidence="6" type="ORF">BROFUL_01016</name>
</gene>
<comment type="catalytic activity">
    <reaction evidence="5">
        <text>an L-alpha-D-Hep-(1-&gt;5)-[alpha-Kdo-(2-&gt;4)]-alpha-Kdo-(2-&gt;6)-lipid A + ADP-L-glycero-beta-D-manno-heptose = an L-alpha-D-Hep-(1-&gt;3)-L-alpha-D-Hep-(1-&gt;5)-[alpha-Kdo-(2-&gt;4)]-alpha-Kdo-(2-&gt;6)-lipid A + ADP + H(+)</text>
        <dbReference type="Rhea" id="RHEA:74071"/>
        <dbReference type="ChEBI" id="CHEBI:15378"/>
        <dbReference type="ChEBI" id="CHEBI:61506"/>
        <dbReference type="ChEBI" id="CHEBI:193068"/>
        <dbReference type="ChEBI" id="CHEBI:193069"/>
        <dbReference type="ChEBI" id="CHEBI:456216"/>
        <dbReference type="EC" id="2.4.99.24"/>
    </reaction>
</comment>
<evidence type="ECO:0000256" key="2">
    <source>
        <dbReference type="ARBA" id="ARBA00022679"/>
    </source>
</evidence>
<dbReference type="Gene3D" id="3.40.50.2000">
    <property type="entry name" value="Glycogen Phosphorylase B"/>
    <property type="match status" value="2"/>
</dbReference>
<dbReference type="AlphaFoldDB" id="A0A0M2UZ80"/>
<dbReference type="NCBIfam" id="TIGR02195">
    <property type="entry name" value="heptsyl_trn_II"/>
    <property type="match status" value="1"/>
</dbReference>
<reference evidence="6 7" key="1">
    <citation type="journal article" date="2013" name="BMC Microbiol.">
        <title>Identification of the type II cytochrome c maturation pathway in anammox bacteria by comparative genomics.</title>
        <authorList>
            <person name="Ferousi C."/>
            <person name="Speth D.R."/>
            <person name="Reimann J."/>
            <person name="Op den Camp H.J."/>
            <person name="Allen J.W."/>
            <person name="Keltjens J.T."/>
            <person name="Jetten M.S."/>
        </authorList>
    </citation>
    <scope>NUCLEOTIDE SEQUENCE [LARGE SCALE GENOMIC DNA]</scope>
    <source>
        <strain evidence="6">RU1</strain>
    </source>
</reference>
<protein>
    <recommendedName>
        <fullName evidence="4">lipopolysaccharide heptosyltransferase II</fullName>
        <ecNumber evidence="4">2.4.99.24</ecNumber>
    </recommendedName>
</protein>
<accession>A0A0M2UZ80</accession>
<evidence type="ECO:0000256" key="4">
    <source>
        <dbReference type="ARBA" id="ARBA00044042"/>
    </source>
</evidence>